<gene>
    <name evidence="3" type="ordered locus">Tbd_2701</name>
</gene>
<dbReference type="eggNOG" id="COG1028">
    <property type="taxonomic scope" value="Bacteria"/>
</dbReference>
<evidence type="ECO:0000256" key="2">
    <source>
        <dbReference type="ARBA" id="ARBA00023002"/>
    </source>
</evidence>
<keyword evidence="4" id="KW-1185">Reference proteome</keyword>
<dbReference type="GO" id="GO:0016491">
    <property type="term" value="F:oxidoreductase activity"/>
    <property type="evidence" value="ECO:0007669"/>
    <property type="project" value="UniProtKB-KW"/>
</dbReference>
<dbReference type="FunFam" id="3.40.50.720:FF:000084">
    <property type="entry name" value="Short-chain dehydrogenase reductase"/>
    <property type="match status" value="1"/>
</dbReference>
<dbReference type="InterPro" id="IPR020904">
    <property type="entry name" value="Sc_DH/Rdtase_CS"/>
</dbReference>
<dbReference type="Pfam" id="PF13561">
    <property type="entry name" value="adh_short_C2"/>
    <property type="match status" value="1"/>
</dbReference>
<dbReference type="PANTHER" id="PTHR43639">
    <property type="entry name" value="OXIDOREDUCTASE, SHORT-CHAIN DEHYDROGENASE/REDUCTASE FAMILY (AFU_ORTHOLOGUE AFUA_5G02870)"/>
    <property type="match status" value="1"/>
</dbReference>
<proteinExistence type="inferred from homology"/>
<dbReference type="Gene3D" id="3.40.50.720">
    <property type="entry name" value="NAD(P)-binding Rossmann-like Domain"/>
    <property type="match status" value="1"/>
</dbReference>
<dbReference type="HOGENOM" id="CLU_010194_1_3_4"/>
<evidence type="ECO:0000313" key="3">
    <source>
        <dbReference type="EMBL" id="AAZ98654.1"/>
    </source>
</evidence>
<dbReference type="STRING" id="292415.Tbd_2701"/>
<dbReference type="PRINTS" id="PR00080">
    <property type="entry name" value="SDRFAMILY"/>
</dbReference>
<dbReference type="RefSeq" id="WP_011313213.1">
    <property type="nucleotide sequence ID" value="NC_007404.1"/>
</dbReference>
<dbReference type="PROSITE" id="PS00061">
    <property type="entry name" value="ADH_SHORT"/>
    <property type="match status" value="1"/>
</dbReference>
<dbReference type="OrthoDB" id="9793499at2"/>
<dbReference type="KEGG" id="tbd:Tbd_2701"/>
<evidence type="ECO:0000256" key="1">
    <source>
        <dbReference type="ARBA" id="ARBA00006484"/>
    </source>
</evidence>
<evidence type="ECO:0000313" key="4">
    <source>
        <dbReference type="Proteomes" id="UP000008291"/>
    </source>
</evidence>
<keyword evidence="2" id="KW-0560">Oxidoreductase</keyword>
<protein>
    <submittedName>
        <fullName evidence="3">Short-chain dehydrogenase/reductase (SDR) superfamily</fullName>
    </submittedName>
</protein>
<name>Q3SFF6_THIDA</name>
<comment type="similarity">
    <text evidence="1">Belongs to the short-chain dehydrogenases/reductases (SDR) family.</text>
</comment>
<dbReference type="PANTHER" id="PTHR43639:SF1">
    <property type="entry name" value="SHORT-CHAIN DEHYDROGENASE_REDUCTASE FAMILY PROTEIN"/>
    <property type="match status" value="1"/>
</dbReference>
<dbReference type="EMBL" id="CP000116">
    <property type="protein sequence ID" value="AAZ98654.1"/>
    <property type="molecule type" value="Genomic_DNA"/>
</dbReference>
<dbReference type="InterPro" id="IPR036291">
    <property type="entry name" value="NAD(P)-bd_dom_sf"/>
</dbReference>
<dbReference type="SUPFAM" id="SSF51735">
    <property type="entry name" value="NAD(P)-binding Rossmann-fold domains"/>
    <property type="match status" value="1"/>
</dbReference>
<dbReference type="PRINTS" id="PR00081">
    <property type="entry name" value="GDHRDH"/>
</dbReference>
<accession>Q3SFF6</accession>
<dbReference type="Proteomes" id="UP000008291">
    <property type="component" value="Chromosome"/>
</dbReference>
<reference evidence="3 4" key="1">
    <citation type="journal article" date="2006" name="J. Bacteriol.">
        <title>The genome sequence of the obligately chemolithoautotrophic, facultatively anaerobic bacterium Thiobacillus denitrificans.</title>
        <authorList>
            <person name="Beller H.R."/>
            <person name="Chain P.S."/>
            <person name="Letain T.E."/>
            <person name="Chakicherla A."/>
            <person name="Larimer F.W."/>
            <person name="Richardson P.M."/>
            <person name="Coleman M.A."/>
            <person name="Wood A.P."/>
            <person name="Kelly D.P."/>
        </authorList>
    </citation>
    <scope>NUCLEOTIDE SEQUENCE [LARGE SCALE GENOMIC DNA]</scope>
    <source>
        <strain evidence="3 4">ATCC 25259</strain>
    </source>
</reference>
<sequence>MQGKVVLITGGARRVGAASARLLHEAGANLMIHYRSSAHDARALQDELNARRADSVALIQADLHDTHGLPALVKQTVATFGGLDVLLNNASSFYPTPVGSIVEDDWVDLMGSNLKAPMFLSQAAAPELRKRRGCIINITDIHAERPMKNYVVYSVAKAGLVGLTKSLARELAPEVRVNGIAPGPIMWPEGDSNFDEVSRQRIVSHTMLKRAGDPHDIALAVRFFAMDTHYVTGQILAVDGGRSAKL</sequence>
<dbReference type="InterPro" id="IPR002347">
    <property type="entry name" value="SDR_fam"/>
</dbReference>
<organism evidence="3 4">
    <name type="scientific">Thiobacillus denitrificans (strain ATCC 25259 / T1)</name>
    <dbReference type="NCBI Taxonomy" id="292415"/>
    <lineage>
        <taxon>Bacteria</taxon>
        <taxon>Pseudomonadati</taxon>
        <taxon>Pseudomonadota</taxon>
        <taxon>Betaproteobacteria</taxon>
        <taxon>Nitrosomonadales</taxon>
        <taxon>Thiobacillaceae</taxon>
        <taxon>Thiobacillus</taxon>
    </lineage>
</organism>
<dbReference type="NCBIfam" id="NF006598">
    <property type="entry name" value="PRK09135.1"/>
    <property type="match status" value="1"/>
</dbReference>
<dbReference type="AlphaFoldDB" id="Q3SFF6"/>